<feature type="transmembrane region" description="Helical" evidence="1">
    <location>
        <begin position="101"/>
        <end position="122"/>
    </location>
</feature>
<organism evidence="3 4">
    <name type="scientific">Caballeronia choica</name>
    <dbReference type="NCBI Taxonomy" id="326476"/>
    <lineage>
        <taxon>Bacteria</taxon>
        <taxon>Pseudomonadati</taxon>
        <taxon>Pseudomonadota</taxon>
        <taxon>Betaproteobacteria</taxon>
        <taxon>Burkholderiales</taxon>
        <taxon>Burkholderiaceae</taxon>
        <taxon>Caballeronia</taxon>
    </lineage>
</organism>
<feature type="transmembrane region" description="Helical" evidence="1">
    <location>
        <begin position="191"/>
        <end position="209"/>
    </location>
</feature>
<dbReference type="EMBL" id="FCON02000096">
    <property type="protein sequence ID" value="SAL80770.1"/>
    <property type="molecule type" value="Genomic_DNA"/>
</dbReference>
<proteinExistence type="predicted"/>
<dbReference type="Proteomes" id="UP000054770">
    <property type="component" value="Unassembled WGS sequence"/>
</dbReference>
<protein>
    <submittedName>
        <fullName evidence="3">PAP2 family protein</fullName>
    </submittedName>
</protein>
<sequence length="336" mass="37012">MTKMIETVAQSSFIDECRGRPSRFLRKRYLGGWLVVALFLMVDFAWLYFGGYSVKADDIVQGAKAIGLLSCIAVGLAAMAKIPRYRLATQRLRYAELAWALAWLTLLMFFIPVAGVLSYLSVTVNAPLVDDSLVHFDRALGFDWPSVYHWVHSHGAVQRVLAFAYGSGIWQLFGIPAVLGLFGRDEDLSDFVLHLMVSSILLLLVSTPFPAASAFVHFNIADPNTAATVSDFNLLRNGTMRQFDLTRIQGLVSLPSFHTALAVFFAYSLRRNSLIFPFAVLLNVTMVVSTPIQGGHYLADVFGGLILALVTIQMLKFALGRRAVTRTPFPANAAPG</sequence>
<keyword evidence="4" id="KW-1185">Reference proteome</keyword>
<feature type="transmembrane region" description="Helical" evidence="1">
    <location>
        <begin position="298"/>
        <end position="319"/>
    </location>
</feature>
<dbReference type="OrthoDB" id="8967289at2"/>
<dbReference type="GO" id="GO:0016020">
    <property type="term" value="C:membrane"/>
    <property type="evidence" value="ECO:0007669"/>
    <property type="project" value="UniProtKB-SubCell"/>
</dbReference>
<evidence type="ECO:0000313" key="4">
    <source>
        <dbReference type="Proteomes" id="UP000054770"/>
    </source>
</evidence>
<accession>A0A158KJP0</accession>
<feature type="transmembrane region" description="Helical" evidence="1">
    <location>
        <begin position="274"/>
        <end position="292"/>
    </location>
</feature>
<feature type="transmembrane region" description="Helical" evidence="1">
    <location>
        <begin position="160"/>
        <end position="179"/>
    </location>
</feature>
<dbReference type="RefSeq" id="WP_087647920.1">
    <property type="nucleotide sequence ID" value="NZ_FCON02000096.1"/>
</dbReference>
<evidence type="ECO:0000259" key="2">
    <source>
        <dbReference type="Pfam" id="PF14378"/>
    </source>
</evidence>
<evidence type="ECO:0000256" key="1">
    <source>
        <dbReference type="SAM" id="Phobius"/>
    </source>
</evidence>
<keyword evidence="1" id="KW-0472">Membrane</keyword>
<reference evidence="3" key="1">
    <citation type="submission" date="2016-01" db="EMBL/GenBank/DDBJ databases">
        <authorList>
            <person name="Peeters C."/>
        </authorList>
    </citation>
    <scope>NUCLEOTIDE SEQUENCE [LARGE SCALE GENOMIC DNA]</scope>
    <source>
        <strain evidence="3">LMG 22940</strain>
    </source>
</reference>
<feature type="transmembrane region" description="Helical" evidence="1">
    <location>
        <begin position="61"/>
        <end position="80"/>
    </location>
</feature>
<comment type="caution">
    <text evidence="3">The sequence shown here is derived from an EMBL/GenBank/DDBJ whole genome shotgun (WGS) entry which is preliminary data.</text>
</comment>
<dbReference type="AlphaFoldDB" id="A0A158KJP0"/>
<name>A0A158KJP0_9BURK</name>
<feature type="transmembrane region" description="Helical" evidence="1">
    <location>
        <begin position="30"/>
        <end position="49"/>
    </location>
</feature>
<dbReference type="InterPro" id="IPR026841">
    <property type="entry name" value="Aur1/Ipt1"/>
</dbReference>
<keyword evidence="1" id="KW-0812">Transmembrane</keyword>
<evidence type="ECO:0000313" key="3">
    <source>
        <dbReference type="EMBL" id="SAL80770.1"/>
    </source>
</evidence>
<feature type="domain" description="Inositolphosphotransferase Aur1/Ipt1" evidence="2">
    <location>
        <begin position="132"/>
        <end position="312"/>
    </location>
</feature>
<dbReference type="Gene3D" id="1.20.144.10">
    <property type="entry name" value="Phosphatidic acid phosphatase type 2/haloperoxidase"/>
    <property type="match status" value="1"/>
</dbReference>
<dbReference type="Pfam" id="PF14378">
    <property type="entry name" value="PAP2_3"/>
    <property type="match status" value="1"/>
</dbReference>
<keyword evidence="1" id="KW-1133">Transmembrane helix</keyword>
<feature type="transmembrane region" description="Helical" evidence="1">
    <location>
        <begin position="248"/>
        <end position="267"/>
    </location>
</feature>
<gene>
    <name evidence="3" type="ORF">AWB68_05933</name>
</gene>